<evidence type="ECO:0000313" key="3">
    <source>
        <dbReference type="Proteomes" id="UP000800200"/>
    </source>
</evidence>
<organism evidence="2 3">
    <name type="scientific">Zopfia rhizophila CBS 207.26</name>
    <dbReference type="NCBI Taxonomy" id="1314779"/>
    <lineage>
        <taxon>Eukaryota</taxon>
        <taxon>Fungi</taxon>
        <taxon>Dikarya</taxon>
        <taxon>Ascomycota</taxon>
        <taxon>Pezizomycotina</taxon>
        <taxon>Dothideomycetes</taxon>
        <taxon>Dothideomycetes incertae sedis</taxon>
        <taxon>Zopfiaceae</taxon>
        <taxon>Zopfia</taxon>
    </lineage>
</organism>
<evidence type="ECO:0000256" key="1">
    <source>
        <dbReference type="SAM" id="Phobius"/>
    </source>
</evidence>
<dbReference type="AlphaFoldDB" id="A0A6A6ER94"/>
<dbReference type="InterPro" id="IPR036047">
    <property type="entry name" value="F-box-like_dom_sf"/>
</dbReference>
<proteinExistence type="predicted"/>
<keyword evidence="1" id="KW-1133">Transmembrane helix</keyword>
<dbReference type="SUPFAM" id="SSF81383">
    <property type="entry name" value="F-box domain"/>
    <property type="match status" value="1"/>
</dbReference>
<evidence type="ECO:0008006" key="4">
    <source>
        <dbReference type="Google" id="ProtNLM"/>
    </source>
</evidence>
<protein>
    <recommendedName>
        <fullName evidence="4">F-box domain-containing protein</fullName>
    </recommendedName>
</protein>
<reference evidence="2" key="1">
    <citation type="journal article" date="2020" name="Stud. Mycol.">
        <title>101 Dothideomycetes genomes: a test case for predicting lifestyles and emergence of pathogens.</title>
        <authorList>
            <person name="Haridas S."/>
            <person name="Albert R."/>
            <person name="Binder M."/>
            <person name="Bloem J."/>
            <person name="Labutti K."/>
            <person name="Salamov A."/>
            <person name="Andreopoulos B."/>
            <person name="Baker S."/>
            <person name="Barry K."/>
            <person name="Bills G."/>
            <person name="Bluhm B."/>
            <person name="Cannon C."/>
            <person name="Castanera R."/>
            <person name="Culley D."/>
            <person name="Daum C."/>
            <person name="Ezra D."/>
            <person name="Gonzalez J."/>
            <person name="Henrissat B."/>
            <person name="Kuo A."/>
            <person name="Liang C."/>
            <person name="Lipzen A."/>
            <person name="Lutzoni F."/>
            <person name="Magnuson J."/>
            <person name="Mondo S."/>
            <person name="Nolan M."/>
            <person name="Ohm R."/>
            <person name="Pangilinan J."/>
            <person name="Park H.-J."/>
            <person name="Ramirez L."/>
            <person name="Alfaro M."/>
            <person name="Sun H."/>
            <person name="Tritt A."/>
            <person name="Yoshinaga Y."/>
            <person name="Zwiers L.-H."/>
            <person name="Turgeon B."/>
            <person name="Goodwin S."/>
            <person name="Spatafora J."/>
            <person name="Crous P."/>
            <person name="Grigoriev I."/>
        </authorList>
    </citation>
    <scope>NUCLEOTIDE SEQUENCE</scope>
    <source>
        <strain evidence="2">CBS 207.26</strain>
    </source>
</reference>
<keyword evidence="1" id="KW-0812">Transmembrane</keyword>
<evidence type="ECO:0000313" key="2">
    <source>
        <dbReference type="EMBL" id="KAF2193309.1"/>
    </source>
</evidence>
<dbReference type="Proteomes" id="UP000800200">
    <property type="component" value="Unassembled WGS sequence"/>
</dbReference>
<keyword evidence="1" id="KW-0472">Membrane</keyword>
<feature type="transmembrane region" description="Helical" evidence="1">
    <location>
        <begin position="12"/>
        <end position="33"/>
    </location>
</feature>
<dbReference type="EMBL" id="ML994614">
    <property type="protein sequence ID" value="KAF2193309.1"/>
    <property type="molecule type" value="Genomic_DNA"/>
</dbReference>
<gene>
    <name evidence="2" type="ORF">K469DRAFT_289275</name>
</gene>
<name>A0A6A6ER94_9PEZI</name>
<accession>A0A6A6ER94</accession>
<keyword evidence="3" id="KW-1185">Reference proteome</keyword>
<sequence length="74" mass="8481">MPSFVNLAEDVLIEILSYLVYEMPTLYVLAPLCRRFGVLTRRFIFCHIGGIVTGEKEGCLQRSLDEQQELKSMV</sequence>